<dbReference type="Proteomes" id="UP000593564">
    <property type="component" value="Unassembled WGS sequence"/>
</dbReference>
<gene>
    <name evidence="1" type="ORF">HYC85_029255</name>
</gene>
<organism evidence="1 2">
    <name type="scientific">Camellia sinensis</name>
    <name type="common">Tea plant</name>
    <name type="synonym">Thea sinensis</name>
    <dbReference type="NCBI Taxonomy" id="4442"/>
    <lineage>
        <taxon>Eukaryota</taxon>
        <taxon>Viridiplantae</taxon>
        <taxon>Streptophyta</taxon>
        <taxon>Embryophyta</taxon>
        <taxon>Tracheophyta</taxon>
        <taxon>Spermatophyta</taxon>
        <taxon>Magnoliopsida</taxon>
        <taxon>eudicotyledons</taxon>
        <taxon>Gunneridae</taxon>
        <taxon>Pentapetalae</taxon>
        <taxon>asterids</taxon>
        <taxon>Ericales</taxon>
        <taxon>Theaceae</taxon>
        <taxon>Camellia</taxon>
    </lineage>
</organism>
<sequence>MPCEASPHITDLGLRPPARTRGLFLVFLTRFELKEATRSSFVKEDFKECRPAINLWPMDSFLADRHQITANDDSPQPVVSPNVQGSNSETLAVFRGAEQGKQRQPTHGSGLPSKTRARVATLFLAKQSMFGTSFQKSVSQNDLPDLDSLVQIKNRDNLRVLNCSEPNMNRTGLVLPGRSGTSTTCRINAG</sequence>
<dbReference type="EMBL" id="JACBKZ010000014">
    <property type="protein sequence ID" value="KAF5933084.1"/>
    <property type="molecule type" value="Genomic_DNA"/>
</dbReference>
<proteinExistence type="predicted"/>
<protein>
    <submittedName>
        <fullName evidence="1">Uncharacterized protein</fullName>
    </submittedName>
</protein>
<name>A0A7J7G1E1_CAMSI</name>
<comment type="caution">
    <text evidence="1">The sequence shown here is derived from an EMBL/GenBank/DDBJ whole genome shotgun (WGS) entry which is preliminary data.</text>
</comment>
<evidence type="ECO:0000313" key="1">
    <source>
        <dbReference type="EMBL" id="KAF5933084.1"/>
    </source>
</evidence>
<dbReference type="AlphaFoldDB" id="A0A7J7G1E1"/>
<evidence type="ECO:0000313" key="2">
    <source>
        <dbReference type="Proteomes" id="UP000593564"/>
    </source>
</evidence>
<accession>A0A7J7G1E1</accession>
<reference evidence="2" key="1">
    <citation type="journal article" date="2020" name="Nat. Commun.">
        <title>Genome assembly of wild tea tree DASZ reveals pedigree and selection history of tea varieties.</title>
        <authorList>
            <person name="Zhang W."/>
            <person name="Zhang Y."/>
            <person name="Qiu H."/>
            <person name="Guo Y."/>
            <person name="Wan H."/>
            <person name="Zhang X."/>
            <person name="Scossa F."/>
            <person name="Alseekh S."/>
            <person name="Zhang Q."/>
            <person name="Wang P."/>
            <person name="Xu L."/>
            <person name="Schmidt M.H."/>
            <person name="Jia X."/>
            <person name="Li D."/>
            <person name="Zhu A."/>
            <person name="Guo F."/>
            <person name="Chen W."/>
            <person name="Ni D."/>
            <person name="Usadel B."/>
            <person name="Fernie A.R."/>
            <person name="Wen W."/>
        </authorList>
    </citation>
    <scope>NUCLEOTIDE SEQUENCE [LARGE SCALE GENOMIC DNA]</scope>
    <source>
        <strain evidence="2">cv. G240</strain>
    </source>
</reference>
<keyword evidence="2" id="KW-1185">Reference proteome</keyword>
<reference evidence="1 2" key="2">
    <citation type="submission" date="2020-07" db="EMBL/GenBank/DDBJ databases">
        <title>Genome assembly of wild tea tree DASZ reveals pedigree and selection history of tea varieties.</title>
        <authorList>
            <person name="Zhang W."/>
        </authorList>
    </citation>
    <scope>NUCLEOTIDE SEQUENCE [LARGE SCALE GENOMIC DNA]</scope>
    <source>
        <strain evidence="2">cv. G240</strain>
        <tissue evidence="1">Leaf</tissue>
    </source>
</reference>